<dbReference type="Gene3D" id="1.20.1250.20">
    <property type="entry name" value="MFS general substrate transporter like domains"/>
    <property type="match status" value="1"/>
</dbReference>
<dbReference type="Pfam" id="PF07690">
    <property type="entry name" value="MFS_1"/>
    <property type="match status" value="1"/>
</dbReference>
<feature type="transmembrane region" description="Helical" evidence="7">
    <location>
        <begin position="430"/>
        <end position="451"/>
    </location>
</feature>
<keyword evidence="4 7" id="KW-1133">Transmembrane helix</keyword>
<feature type="region of interest" description="Disordered" evidence="6">
    <location>
        <begin position="1"/>
        <end position="21"/>
    </location>
</feature>
<dbReference type="InterPro" id="IPR036259">
    <property type="entry name" value="MFS_trans_sf"/>
</dbReference>
<feature type="transmembrane region" description="Helical" evidence="7">
    <location>
        <begin position="238"/>
        <end position="258"/>
    </location>
</feature>
<dbReference type="Proteomes" id="UP000193689">
    <property type="component" value="Unassembled WGS sequence"/>
</dbReference>
<feature type="transmembrane region" description="Helical" evidence="7">
    <location>
        <begin position="307"/>
        <end position="331"/>
    </location>
</feature>
<dbReference type="OrthoDB" id="6730379at2759"/>
<feature type="transmembrane region" description="Helical" evidence="7">
    <location>
        <begin position="369"/>
        <end position="390"/>
    </location>
</feature>
<accession>A0A1Y2D718</accession>
<feature type="transmembrane region" description="Helical" evidence="7">
    <location>
        <begin position="206"/>
        <end position="226"/>
    </location>
</feature>
<feature type="transmembrane region" description="Helical" evidence="7">
    <location>
        <begin position="396"/>
        <end position="418"/>
    </location>
</feature>
<dbReference type="EMBL" id="MCFJ01000030">
    <property type="protein sequence ID" value="ORY54954.1"/>
    <property type="molecule type" value="Genomic_DNA"/>
</dbReference>
<dbReference type="InParanoid" id="A0A1Y2D718"/>
<sequence length="523" mass="58365">MAVSEKDAGMPSSEDAVYPEIADSSSIPKQNAFQRLLHRTNDLDDLGRDILQQSLQFDEAQLEADAKKVRRKLDFIVLPMVYDDNHMLSFLDKQTLNYSLPYGLRADTHMTLGDYSWVASALYFGWIVAAWPWNIALQRFPIAKLIGGMLFVWGMLCMLQAAVFNFSGFFAIRFFLGMMEACISPAWVLLTSMLWTRDEQSMRTSIWLSTNGISSILGSLLSYGSGQAVGLKIPNWKLIYLIVGALTFLWGLVIITYLPDGPHNARMLTPHERMVAVWRVSKNQIGLKHGTLKPYQIREALLDGKCYLLYASGIAVGILNGGVANFLSAIIQGFGYDALRTSLMQAPGGAFEIVACVFFGWVSQRSKMVGPAIILGCIPGMAGLIGILKIPIENRLALTACCWLQNCLGPCVVLNWTVPGLNVSGHTKRTAVMGTYFVMYIAGNIAGPHLFLDAEVPRYPTAIKGLCGSYGALMVLQGLYMLWCWIENRRRDRANEHVHGDQKLIEGYEDMTDKENKHFRYRL</sequence>
<evidence type="ECO:0000256" key="2">
    <source>
        <dbReference type="ARBA" id="ARBA00022448"/>
    </source>
</evidence>
<evidence type="ECO:0000256" key="4">
    <source>
        <dbReference type="ARBA" id="ARBA00022989"/>
    </source>
</evidence>
<evidence type="ECO:0000256" key="1">
    <source>
        <dbReference type="ARBA" id="ARBA00004141"/>
    </source>
</evidence>
<evidence type="ECO:0000313" key="8">
    <source>
        <dbReference type="EMBL" id="ORY54954.1"/>
    </source>
</evidence>
<proteinExistence type="predicted"/>
<dbReference type="SUPFAM" id="SSF103473">
    <property type="entry name" value="MFS general substrate transporter"/>
    <property type="match status" value="1"/>
</dbReference>
<feature type="transmembrane region" description="Helical" evidence="7">
    <location>
        <begin position="170"/>
        <end position="194"/>
    </location>
</feature>
<dbReference type="InterPro" id="IPR011701">
    <property type="entry name" value="MFS"/>
</dbReference>
<keyword evidence="5 7" id="KW-0472">Membrane</keyword>
<protein>
    <submittedName>
        <fullName evidence="8">MFS transporter</fullName>
    </submittedName>
</protein>
<evidence type="ECO:0000256" key="6">
    <source>
        <dbReference type="SAM" id="MobiDB-lite"/>
    </source>
</evidence>
<dbReference type="GeneID" id="63779034"/>
<dbReference type="RefSeq" id="XP_040709401.1">
    <property type="nucleotide sequence ID" value="XM_040862822.1"/>
</dbReference>
<feature type="transmembrane region" description="Helical" evidence="7">
    <location>
        <begin position="145"/>
        <end position="164"/>
    </location>
</feature>
<keyword evidence="2" id="KW-0813">Transport</keyword>
<evidence type="ECO:0000256" key="5">
    <source>
        <dbReference type="ARBA" id="ARBA00023136"/>
    </source>
</evidence>
<dbReference type="PANTHER" id="PTHR43791">
    <property type="entry name" value="PERMEASE-RELATED"/>
    <property type="match status" value="1"/>
</dbReference>
<evidence type="ECO:0000313" key="9">
    <source>
        <dbReference type="Proteomes" id="UP000193689"/>
    </source>
</evidence>
<evidence type="ECO:0000256" key="3">
    <source>
        <dbReference type="ARBA" id="ARBA00022692"/>
    </source>
</evidence>
<organism evidence="8 9">
    <name type="scientific">Pseudomassariella vexata</name>
    <dbReference type="NCBI Taxonomy" id="1141098"/>
    <lineage>
        <taxon>Eukaryota</taxon>
        <taxon>Fungi</taxon>
        <taxon>Dikarya</taxon>
        <taxon>Ascomycota</taxon>
        <taxon>Pezizomycotina</taxon>
        <taxon>Sordariomycetes</taxon>
        <taxon>Xylariomycetidae</taxon>
        <taxon>Amphisphaeriales</taxon>
        <taxon>Pseudomassariaceae</taxon>
        <taxon>Pseudomassariella</taxon>
    </lineage>
</organism>
<name>A0A1Y2D718_9PEZI</name>
<reference evidence="8 9" key="1">
    <citation type="submission" date="2016-07" db="EMBL/GenBank/DDBJ databases">
        <title>Pervasive Adenine N6-methylation of Active Genes in Fungi.</title>
        <authorList>
            <consortium name="DOE Joint Genome Institute"/>
            <person name="Mondo S.J."/>
            <person name="Dannebaum R.O."/>
            <person name="Kuo R.C."/>
            <person name="Labutti K."/>
            <person name="Haridas S."/>
            <person name="Kuo A."/>
            <person name="Salamov A."/>
            <person name="Ahrendt S.R."/>
            <person name="Lipzen A."/>
            <person name="Sullivan W."/>
            <person name="Andreopoulos W.B."/>
            <person name="Clum A."/>
            <person name="Lindquist E."/>
            <person name="Daum C."/>
            <person name="Ramamoorthy G.K."/>
            <person name="Gryganskyi A."/>
            <person name="Culley D."/>
            <person name="Magnuson J.K."/>
            <person name="James T.Y."/>
            <person name="O'Malley M.A."/>
            <person name="Stajich J.E."/>
            <person name="Spatafora J.W."/>
            <person name="Visel A."/>
            <person name="Grigoriev I.V."/>
        </authorList>
    </citation>
    <scope>NUCLEOTIDE SEQUENCE [LARGE SCALE GENOMIC DNA]</scope>
    <source>
        <strain evidence="8 9">CBS 129021</strain>
    </source>
</reference>
<comment type="subcellular location">
    <subcellularLocation>
        <location evidence="1">Membrane</location>
        <topology evidence="1">Multi-pass membrane protein</topology>
    </subcellularLocation>
</comment>
<dbReference type="GO" id="GO:0016020">
    <property type="term" value="C:membrane"/>
    <property type="evidence" value="ECO:0007669"/>
    <property type="project" value="UniProtKB-SubCell"/>
</dbReference>
<gene>
    <name evidence="8" type="ORF">BCR38DRAFT_469856</name>
</gene>
<feature type="transmembrane region" description="Helical" evidence="7">
    <location>
        <begin position="115"/>
        <end position="133"/>
    </location>
</feature>
<feature type="transmembrane region" description="Helical" evidence="7">
    <location>
        <begin position="343"/>
        <end position="362"/>
    </location>
</feature>
<evidence type="ECO:0000256" key="7">
    <source>
        <dbReference type="SAM" id="Phobius"/>
    </source>
</evidence>
<comment type="caution">
    <text evidence="8">The sequence shown here is derived from an EMBL/GenBank/DDBJ whole genome shotgun (WGS) entry which is preliminary data.</text>
</comment>
<dbReference type="PANTHER" id="PTHR43791:SF97">
    <property type="entry name" value="ALLANTOATE TRANSPORTER, PUTATIVE (AFU_ORTHOLOGUE AFUA_1G14700)-RELATED"/>
    <property type="match status" value="1"/>
</dbReference>
<feature type="transmembrane region" description="Helical" evidence="7">
    <location>
        <begin position="463"/>
        <end position="486"/>
    </location>
</feature>
<dbReference type="GO" id="GO:0022857">
    <property type="term" value="F:transmembrane transporter activity"/>
    <property type="evidence" value="ECO:0007669"/>
    <property type="project" value="InterPro"/>
</dbReference>
<dbReference type="AlphaFoldDB" id="A0A1Y2D718"/>
<keyword evidence="3 7" id="KW-0812">Transmembrane</keyword>
<keyword evidence="9" id="KW-1185">Reference proteome</keyword>